<protein>
    <submittedName>
        <fullName evidence="1">Unannotated protein</fullName>
    </submittedName>
</protein>
<name>A0A6J6HW29_9ZZZZ</name>
<gene>
    <name evidence="1" type="ORF">UFOPK1939_00182</name>
</gene>
<dbReference type="AlphaFoldDB" id="A0A6J6HW29"/>
<reference evidence="1" key="1">
    <citation type="submission" date="2020-05" db="EMBL/GenBank/DDBJ databases">
        <authorList>
            <person name="Chiriac C."/>
            <person name="Salcher M."/>
            <person name="Ghai R."/>
            <person name="Kavagutti S V."/>
        </authorList>
    </citation>
    <scope>NUCLEOTIDE SEQUENCE</scope>
</reference>
<organism evidence="1">
    <name type="scientific">freshwater metagenome</name>
    <dbReference type="NCBI Taxonomy" id="449393"/>
    <lineage>
        <taxon>unclassified sequences</taxon>
        <taxon>metagenomes</taxon>
        <taxon>ecological metagenomes</taxon>
    </lineage>
</organism>
<accession>A0A6J6HW29</accession>
<proteinExistence type="predicted"/>
<evidence type="ECO:0000313" key="1">
    <source>
        <dbReference type="EMBL" id="CAB4615769.1"/>
    </source>
</evidence>
<dbReference type="EMBL" id="CAEZVF010000014">
    <property type="protein sequence ID" value="CAB4615769.1"/>
    <property type="molecule type" value="Genomic_DNA"/>
</dbReference>
<sequence>MTSSSLRQCVLMVSVLHGIDVTPRDDGVCLPPSPSVASSGELFVPWSTIESVVRDFSDVTDVDARRHLAHWLTTARGLGDLSEQEFLTHVTVMGMPHNAAQHPGSSWVHTEVLGGALHLGLGLRLLGHLSDETSVLTPELMATTGHDPAHAWDAGWTYLNAMGQLAADRHDRDPIGVLRPMGDCDVVSLLGSPHFRTGLAQFHNVGMRAVAVPMRTRGWVDPNHLDSAFVQGAAAATDGPQRGFTTAMLVTADGVWEAKPSENLVDFALRDETQASNWIDQSRFRP</sequence>